<dbReference type="InterPro" id="IPR028082">
    <property type="entry name" value="Peripla_BP_I"/>
</dbReference>
<dbReference type="SUPFAM" id="SSF53822">
    <property type="entry name" value="Periplasmic binding protein-like I"/>
    <property type="match status" value="1"/>
</dbReference>
<keyword evidence="5 16" id="KW-1133">Transmembrane helix</keyword>
<evidence type="ECO:0000256" key="8">
    <source>
        <dbReference type="ARBA" id="ARBA00023136"/>
    </source>
</evidence>
<dbReference type="InterPro" id="IPR019594">
    <property type="entry name" value="Glu/Gly-bd"/>
</dbReference>
<evidence type="ECO:0000256" key="13">
    <source>
        <dbReference type="PIRSR" id="PIRSR601508-1"/>
    </source>
</evidence>
<evidence type="ECO:0000256" key="9">
    <source>
        <dbReference type="ARBA" id="ARBA00023170"/>
    </source>
</evidence>
<feature type="signal peptide" evidence="17">
    <location>
        <begin position="1"/>
        <end position="23"/>
    </location>
</feature>
<evidence type="ECO:0000256" key="17">
    <source>
        <dbReference type="SAM" id="SignalP"/>
    </source>
</evidence>
<keyword evidence="4 16" id="KW-0812">Transmembrane</keyword>
<protein>
    <recommendedName>
        <fullName evidence="22">Ionotropic glutamate receptor</fullName>
    </recommendedName>
</protein>
<keyword evidence="6" id="KW-0175">Coiled coil</keyword>
<feature type="chain" id="PRO_5043381526" description="Ionotropic glutamate receptor" evidence="17">
    <location>
        <begin position="24"/>
        <end position="917"/>
    </location>
</feature>
<evidence type="ECO:0000256" key="1">
    <source>
        <dbReference type="ARBA" id="ARBA00004651"/>
    </source>
</evidence>
<dbReference type="SMART" id="SM00918">
    <property type="entry name" value="Lig_chan-Glu_bd"/>
    <property type="match status" value="1"/>
</dbReference>
<keyword evidence="12" id="KW-0407">Ion channel</keyword>
<dbReference type="PRINTS" id="PR00177">
    <property type="entry name" value="NMDARECEPTOR"/>
</dbReference>
<dbReference type="Gene3D" id="3.40.190.10">
    <property type="entry name" value="Periplasmic binding protein-like II"/>
    <property type="match status" value="2"/>
</dbReference>
<evidence type="ECO:0000256" key="14">
    <source>
        <dbReference type="PIRSR" id="PIRSR601508-2"/>
    </source>
</evidence>
<feature type="binding site" evidence="13">
    <location>
        <position position="738"/>
    </location>
    <ligand>
        <name>L-glutamate</name>
        <dbReference type="ChEBI" id="CHEBI:29985"/>
    </ligand>
</feature>
<evidence type="ECO:0000256" key="16">
    <source>
        <dbReference type="SAM" id="Phobius"/>
    </source>
</evidence>
<reference evidence="20 21" key="1">
    <citation type="submission" date="2022-05" db="EMBL/GenBank/DDBJ databases">
        <authorList>
            <consortium name="Genoscope - CEA"/>
            <person name="William W."/>
        </authorList>
    </citation>
    <scope>NUCLEOTIDE SEQUENCE [LARGE SCALE GENOMIC DNA]</scope>
</reference>
<dbReference type="PANTHER" id="PTHR18966">
    <property type="entry name" value="IONOTROPIC GLUTAMATE RECEPTOR"/>
    <property type="match status" value="1"/>
</dbReference>
<keyword evidence="7" id="KW-0406">Ion transport</keyword>
<keyword evidence="21" id="KW-1185">Reference proteome</keyword>
<dbReference type="InterPro" id="IPR001320">
    <property type="entry name" value="Iontro_rcpt_C"/>
</dbReference>
<feature type="site" description="Crucial to convey clamshell closure to channel opening" evidence="14">
    <location>
        <position position="667"/>
    </location>
</feature>
<evidence type="ECO:0000256" key="12">
    <source>
        <dbReference type="ARBA" id="ARBA00023303"/>
    </source>
</evidence>
<comment type="subcellular location">
    <subcellularLocation>
        <location evidence="1">Cell membrane</location>
        <topology evidence="1">Multi-pass membrane protein</topology>
    </subcellularLocation>
</comment>
<evidence type="ECO:0008006" key="22">
    <source>
        <dbReference type="Google" id="ProtNLM"/>
    </source>
</evidence>
<evidence type="ECO:0000256" key="11">
    <source>
        <dbReference type="ARBA" id="ARBA00023286"/>
    </source>
</evidence>
<feature type="transmembrane region" description="Helical" evidence="16">
    <location>
        <begin position="822"/>
        <end position="848"/>
    </location>
</feature>
<keyword evidence="17" id="KW-0732">Signal</keyword>
<dbReference type="Gene3D" id="1.10.287.70">
    <property type="match status" value="1"/>
</dbReference>
<dbReference type="GO" id="GO:0038023">
    <property type="term" value="F:signaling receptor activity"/>
    <property type="evidence" value="ECO:0007669"/>
    <property type="project" value="InterPro"/>
</dbReference>
<keyword evidence="9" id="KW-0675">Receptor</keyword>
<evidence type="ECO:0000256" key="6">
    <source>
        <dbReference type="ARBA" id="ARBA00023054"/>
    </source>
</evidence>
<evidence type="ECO:0000256" key="4">
    <source>
        <dbReference type="ARBA" id="ARBA00022692"/>
    </source>
</evidence>
<keyword evidence="15" id="KW-1015">Disulfide bond</keyword>
<evidence type="ECO:0000256" key="10">
    <source>
        <dbReference type="ARBA" id="ARBA00023180"/>
    </source>
</evidence>
<dbReference type="SMART" id="SM00079">
    <property type="entry name" value="PBPe"/>
    <property type="match status" value="1"/>
</dbReference>
<evidence type="ECO:0000313" key="20">
    <source>
        <dbReference type="EMBL" id="CAH3143832.1"/>
    </source>
</evidence>
<dbReference type="AlphaFoldDB" id="A0AAU9XCU0"/>
<dbReference type="EMBL" id="CALNXJ010000038">
    <property type="protein sequence ID" value="CAH3143832.1"/>
    <property type="molecule type" value="Genomic_DNA"/>
</dbReference>
<feature type="binding site" evidence="13">
    <location>
        <position position="525"/>
    </location>
    <ligand>
        <name>L-glutamate</name>
        <dbReference type="ChEBI" id="CHEBI:29985"/>
    </ligand>
</feature>
<feature type="domain" description="Ionotropic glutamate receptor L-glutamate and glycine-binding" evidence="19">
    <location>
        <begin position="445"/>
        <end position="510"/>
    </location>
</feature>
<keyword evidence="3" id="KW-1003">Cell membrane</keyword>
<sequence length="917" mass="103761">MFPFKFKLTPFLFSFLVFGLSQASYNVTILIFHNALPNESIVEKARHMFQLDSFPQTSKVINLTWLQTNASQVKRRKVGVLGTLHFLQNLDDLLDGAIFHEVTKESIAFSSLLEISGIPTFGLFQDQEVLLTQENPGDFTKDAFPSISSCVAAVQKIIMKQRWRTLFFVFSADNEGKIFADGMLYYAAKAKWKIIKTLWLIDDTVTNRTKSDLREVISKASDAVIMHSRLSHHDHAQLFEIIATGADDKQRTTVWVITEMTSYLTTGPQVITPGMLKVTLKSPGKYRDVIAYDNVLRDAMSLFQLSFEESVTKCIQNSNLENCMKDSKRETVRRVARRHLAQSAVLGASNLYDEQESNENTTAFTIWNLKKDITGTKKWSRTGMGTATGLAMERFIAPNGKTIEPISKPPRPVVHVAVNEYPPFVYKDDPSETEECLGRFVPCYEYSQGDYLADSTPNKFCCFGISIDFLSLLQQDLNFDADIYFAPDGQFGIVNDSDGSWNGIVEELITGKATLSLEMGMNKRRAEVISFAHPTLLLELGILVNKNPPEEVNQNHWLKPFHTCLWLTLMATACIVSLVVWWLDRKSPLGYHYMLKDSDEEGFTLLDSISYVGGLTFGKDIGPQRTPRSTSSRLVSCVYSFLAVILINSYCANLTAFLVKEKVDLPISGIDDPRLISEPVTFMVGAVKGSNEEDYFRHHVNPSFRKIYEINLQKNTLKSLDSGVTLMRNSTIQGLVGDYLTLRKIVNSDRNCSFSLIKDHTFKSGYGFALPKDSPWVKDVSLSVLKHQENGSVKSIEDRWFPKSTCIEIKHRPFFPIHFSSLFWVVLTVMAFSVLALLAEILIAFILVKYGKMLGPFGRLLKRFLFDVKRGEEDLLTLHYPGKQKTSNYGITEGPFTYQNQGFVEDYDLERSFASKR</sequence>
<feature type="transmembrane region" description="Helical" evidence="16">
    <location>
        <begin position="634"/>
        <end position="659"/>
    </location>
</feature>
<evidence type="ECO:0000259" key="19">
    <source>
        <dbReference type="SMART" id="SM00918"/>
    </source>
</evidence>
<dbReference type="InterPro" id="IPR001508">
    <property type="entry name" value="Iono_Glu_rcpt_met"/>
</dbReference>
<dbReference type="InterPro" id="IPR015683">
    <property type="entry name" value="Ionotropic_Glu_rcpt"/>
</dbReference>
<dbReference type="Proteomes" id="UP001159428">
    <property type="component" value="Unassembled WGS sequence"/>
</dbReference>
<keyword evidence="2" id="KW-0813">Transport</keyword>
<comment type="caution">
    <text evidence="20">The sequence shown here is derived from an EMBL/GenBank/DDBJ whole genome shotgun (WGS) entry which is preliminary data.</text>
</comment>
<feature type="site" description="Interaction with the cone snail toxin Con-ikot-ikot" evidence="14">
    <location>
        <position position="697"/>
    </location>
</feature>
<dbReference type="Pfam" id="PF00060">
    <property type="entry name" value="Lig_chan"/>
    <property type="match status" value="1"/>
</dbReference>
<evidence type="ECO:0000259" key="18">
    <source>
        <dbReference type="SMART" id="SM00079"/>
    </source>
</evidence>
<feature type="site" description="Interaction with the cone snail toxin Con-ikot-ikot" evidence="14">
    <location>
        <position position="786"/>
    </location>
</feature>
<evidence type="ECO:0000256" key="7">
    <source>
        <dbReference type="ARBA" id="ARBA00023065"/>
    </source>
</evidence>
<evidence type="ECO:0000256" key="2">
    <source>
        <dbReference type="ARBA" id="ARBA00022448"/>
    </source>
</evidence>
<evidence type="ECO:0000313" key="21">
    <source>
        <dbReference type="Proteomes" id="UP001159428"/>
    </source>
</evidence>
<dbReference type="Pfam" id="PF10613">
    <property type="entry name" value="Lig_chan-Glu_bd"/>
    <property type="match status" value="1"/>
</dbReference>
<dbReference type="FunFam" id="3.40.190.10:FF:000078">
    <property type="entry name" value="glutamate receptor ionotropic, NMDA 3B"/>
    <property type="match status" value="1"/>
</dbReference>
<feature type="transmembrane region" description="Helical" evidence="16">
    <location>
        <begin position="565"/>
        <end position="583"/>
    </location>
</feature>
<gene>
    <name evidence="20" type="ORF">PMEA_00020810</name>
</gene>
<keyword evidence="8 16" id="KW-0472">Membrane</keyword>
<name>A0AAU9XCU0_9CNID</name>
<keyword evidence="10" id="KW-0325">Glycoprotein</keyword>
<proteinExistence type="predicted"/>
<feature type="disulfide bond" evidence="15">
    <location>
        <begin position="752"/>
        <end position="806"/>
    </location>
</feature>
<keyword evidence="11" id="KW-1071">Ligand-gated ion channel</keyword>
<dbReference type="GO" id="GO:0005886">
    <property type="term" value="C:plasma membrane"/>
    <property type="evidence" value="ECO:0007669"/>
    <property type="project" value="UniProtKB-SubCell"/>
</dbReference>
<evidence type="ECO:0000256" key="3">
    <source>
        <dbReference type="ARBA" id="ARBA00022475"/>
    </source>
</evidence>
<evidence type="ECO:0000256" key="5">
    <source>
        <dbReference type="ARBA" id="ARBA00022989"/>
    </source>
</evidence>
<feature type="domain" description="Ionotropic glutamate receptor C-terminal" evidence="18">
    <location>
        <begin position="438"/>
        <end position="803"/>
    </location>
</feature>
<dbReference type="SUPFAM" id="SSF53850">
    <property type="entry name" value="Periplasmic binding protein-like II"/>
    <property type="match status" value="1"/>
</dbReference>
<accession>A0AAU9XCU0</accession>
<dbReference type="GO" id="GO:0043226">
    <property type="term" value="C:organelle"/>
    <property type="evidence" value="ECO:0007669"/>
    <property type="project" value="UniProtKB-ARBA"/>
</dbReference>
<evidence type="ECO:0000256" key="15">
    <source>
        <dbReference type="PIRSR" id="PIRSR601508-3"/>
    </source>
</evidence>
<dbReference type="GO" id="GO:0015276">
    <property type="term" value="F:ligand-gated monoatomic ion channel activity"/>
    <property type="evidence" value="ECO:0007669"/>
    <property type="project" value="InterPro"/>
</dbReference>
<organism evidence="20 21">
    <name type="scientific">Pocillopora meandrina</name>
    <dbReference type="NCBI Taxonomy" id="46732"/>
    <lineage>
        <taxon>Eukaryota</taxon>
        <taxon>Metazoa</taxon>
        <taxon>Cnidaria</taxon>
        <taxon>Anthozoa</taxon>
        <taxon>Hexacorallia</taxon>
        <taxon>Scleractinia</taxon>
        <taxon>Astrocoeniina</taxon>
        <taxon>Pocilloporidae</taxon>
        <taxon>Pocillopora</taxon>
    </lineage>
</organism>